<dbReference type="EMBL" id="RQHU01000005">
    <property type="protein sequence ID" value="TGN16013.1"/>
    <property type="molecule type" value="Genomic_DNA"/>
</dbReference>
<accession>A0A6H3NXX1</accession>
<dbReference type="AlphaFoldDB" id="A0A6H3NXX1"/>
<reference evidence="1" key="1">
    <citation type="journal article" date="2019" name="PLoS Negl. Trop. Dis.">
        <title>Revisiting the worldwide diversity of Leptospira species in the environment.</title>
        <authorList>
            <person name="Vincent A.T."/>
            <person name="Schiettekatte O."/>
            <person name="Bourhy P."/>
            <person name="Veyrier F.J."/>
            <person name="Picardeau M."/>
        </authorList>
    </citation>
    <scope>NUCLEOTIDE SEQUENCE [LARGE SCALE GENOMIC DNA]</scope>
    <source>
        <strain evidence="1">201601109</strain>
    </source>
</reference>
<protein>
    <submittedName>
        <fullName evidence="1">Uncharacterized protein</fullName>
    </submittedName>
</protein>
<sequence length="252" mass="27975">MTGTESSPEFIRDRWCVAFSDLAVLKSNLGDVVPDFDKFIKNCVDNNLIKKSNMEVDTGAVLSYYSQGLGTFERTKFYEGKTDSLPMTVEERDRRYQSLGDDLLKHNLTAVTLRVHDGHTISLHRNPPDVNGKVTYSVVDTGNSKMNGSIFDPENPLSDSELSEKLIRAIDAGRVTEGSVVQVSIDTNGDGIHNHFTLGRVYINNGQPSIMINDHSSSIRQNVDWLDLNHGSAEKGKGLNILRLFTTDVKAK</sequence>
<evidence type="ECO:0000313" key="2">
    <source>
        <dbReference type="Proteomes" id="UP000297649"/>
    </source>
</evidence>
<evidence type="ECO:0000313" key="1">
    <source>
        <dbReference type="EMBL" id="TGN16013.1"/>
    </source>
</evidence>
<organism evidence="1 2">
    <name type="scientific">Leptospira bandrabouensis</name>
    <dbReference type="NCBI Taxonomy" id="2484903"/>
    <lineage>
        <taxon>Bacteria</taxon>
        <taxon>Pseudomonadati</taxon>
        <taxon>Spirochaetota</taxon>
        <taxon>Spirochaetia</taxon>
        <taxon>Leptospirales</taxon>
        <taxon>Leptospiraceae</taxon>
        <taxon>Leptospira</taxon>
    </lineage>
</organism>
<dbReference type="Proteomes" id="UP000297649">
    <property type="component" value="Unassembled WGS sequence"/>
</dbReference>
<keyword evidence="2" id="KW-1185">Reference proteome</keyword>
<proteinExistence type="predicted"/>
<gene>
    <name evidence="1" type="ORF">EHR08_06980</name>
</gene>
<dbReference type="RefSeq" id="WP_135745646.1">
    <property type="nucleotide sequence ID" value="NZ_JAIZBL010000001.1"/>
</dbReference>
<comment type="caution">
    <text evidence="1">The sequence shown here is derived from an EMBL/GenBank/DDBJ whole genome shotgun (WGS) entry which is preliminary data.</text>
</comment>
<name>A0A6H3NXX1_9LEPT</name>